<evidence type="ECO:0000256" key="3">
    <source>
        <dbReference type="ARBA" id="ARBA00023163"/>
    </source>
</evidence>
<dbReference type="Proteomes" id="UP000308000">
    <property type="component" value="Unassembled WGS sequence"/>
</dbReference>
<dbReference type="PROSITE" id="PS50949">
    <property type="entry name" value="HTH_GNTR"/>
    <property type="match status" value="1"/>
</dbReference>
<dbReference type="Pfam" id="PF00392">
    <property type="entry name" value="GntR"/>
    <property type="match status" value="1"/>
</dbReference>
<dbReference type="InterPro" id="IPR036388">
    <property type="entry name" value="WH-like_DNA-bd_sf"/>
</dbReference>
<dbReference type="CDD" id="cd07377">
    <property type="entry name" value="WHTH_GntR"/>
    <property type="match status" value="1"/>
</dbReference>
<dbReference type="Proteomes" id="UP000536909">
    <property type="component" value="Unassembled WGS sequence"/>
</dbReference>
<evidence type="ECO:0000313" key="6">
    <source>
        <dbReference type="EMBL" id="MBB5293420.1"/>
    </source>
</evidence>
<evidence type="ECO:0000313" key="7">
    <source>
        <dbReference type="EMBL" id="TLK32128.1"/>
    </source>
</evidence>
<keyword evidence="2" id="KW-0238">DNA-binding</keyword>
<dbReference type="InterPro" id="IPR000524">
    <property type="entry name" value="Tscrpt_reg_HTH_GntR"/>
</dbReference>
<dbReference type="PANTHER" id="PTHR38445">
    <property type="entry name" value="HTH-TYPE TRANSCRIPTIONAL REPRESSOR YTRA"/>
    <property type="match status" value="1"/>
</dbReference>
<dbReference type="GO" id="GO:0003700">
    <property type="term" value="F:DNA-binding transcription factor activity"/>
    <property type="evidence" value="ECO:0007669"/>
    <property type="project" value="InterPro"/>
</dbReference>
<evidence type="ECO:0000313" key="9">
    <source>
        <dbReference type="Proteomes" id="UP000536909"/>
    </source>
</evidence>
<keyword evidence="9" id="KW-1185">Reference proteome</keyword>
<organism evidence="7 8">
    <name type="scientific">Deinococcus metallilatus</name>
    <dbReference type="NCBI Taxonomy" id="1211322"/>
    <lineage>
        <taxon>Bacteria</taxon>
        <taxon>Thermotogati</taxon>
        <taxon>Deinococcota</taxon>
        <taxon>Deinococci</taxon>
        <taxon>Deinococcales</taxon>
        <taxon>Deinococcaceae</taxon>
        <taxon>Deinococcus</taxon>
    </lineage>
</organism>
<evidence type="ECO:0000256" key="4">
    <source>
        <dbReference type="SAM" id="MobiDB-lite"/>
    </source>
</evidence>
<name>A0AAJ5F7U6_9DEIO</name>
<dbReference type="Gene3D" id="1.10.10.10">
    <property type="entry name" value="Winged helix-like DNA-binding domain superfamily/Winged helix DNA-binding domain"/>
    <property type="match status" value="1"/>
</dbReference>
<dbReference type="RefSeq" id="WP_129117126.1">
    <property type="nucleotide sequence ID" value="NZ_BSUI01000012.1"/>
</dbReference>
<keyword evidence="3" id="KW-0804">Transcription</keyword>
<evidence type="ECO:0000256" key="1">
    <source>
        <dbReference type="ARBA" id="ARBA00023015"/>
    </source>
</evidence>
<evidence type="ECO:0000256" key="2">
    <source>
        <dbReference type="ARBA" id="ARBA00023125"/>
    </source>
</evidence>
<dbReference type="AlphaFoldDB" id="A0AAJ5F7U6"/>
<evidence type="ECO:0000259" key="5">
    <source>
        <dbReference type="PROSITE" id="PS50949"/>
    </source>
</evidence>
<sequence length="342" mass="37572">MVAVPPLFSRDFRINRSTSIPIGLQIKGRVEYGIACGDFPPGTRLPTVRDLAHELGVSPVTVSQVYRQLQEEGLISSQPGRGTFVNELPAAYPAPGQLAHLDGLIDRIIAEAIHVGFDQQQLLKRISARPYTLPSAGVRVMFIGRFQDATEDYVRFLQTLTPSSTQWTATTLQEFETVLAQAPAPDLIVTLPNLVLDLRQQVGEAPPITDMLFIPSETTRIALAALDPRAQVVAVSTLPEFITTLRAGIERFAPHVPDVTYILHDAPQLAELVATADAVVYATGSGKVRDLTPSRTKVFEYRYAPDPLYFEQHVLPSLRAIQAKKQQDAREEPTGLNGETTE</sequence>
<dbReference type="EMBL" id="VBRC01000001">
    <property type="protein sequence ID" value="TLK32128.1"/>
    <property type="molecule type" value="Genomic_DNA"/>
</dbReference>
<dbReference type="SMART" id="SM00345">
    <property type="entry name" value="HTH_GNTR"/>
    <property type="match status" value="1"/>
</dbReference>
<reference evidence="6 9" key="2">
    <citation type="submission" date="2020-08" db="EMBL/GenBank/DDBJ databases">
        <title>Genomic Encyclopedia of Type Strains, Phase IV (KMG-IV): sequencing the most valuable type-strain genomes for metagenomic binning, comparative biology and taxonomic classification.</title>
        <authorList>
            <person name="Goeker M."/>
        </authorList>
    </citation>
    <scope>NUCLEOTIDE SEQUENCE [LARGE SCALE GENOMIC DNA]</scope>
    <source>
        <strain evidence="6 9">DSM 105434</strain>
    </source>
</reference>
<dbReference type="GO" id="GO:0003677">
    <property type="term" value="F:DNA binding"/>
    <property type="evidence" value="ECO:0007669"/>
    <property type="project" value="UniProtKB-KW"/>
</dbReference>
<dbReference type="InterPro" id="IPR036390">
    <property type="entry name" value="WH_DNA-bd_sf"/>
</dbReference>
<dbReference type="EMBL" id="JACHFV010000001">
    <property type="protein sequence ID" value="MBB5293420.1"/>
    <property type="molecule type" value="Genomic_DNA"/>
</dbReference>
<reference evidence="7 8" key="1">
    <citation type="submission" date="2019-04" db="EMBL/GenBank/DDBJ databases">
        <title>Deinococcus metalilatus MA1002 mutant No.5.</title>
        <authorList>
            <person name="Park W."/>
            <person name="Park C."/>
        </authorList>
    </citation>
    <scope>NUCLEOTIDE SEQUENCE [LARGE SCALE GENOMIC DNA]</scope>
    <source>
        <strain evidence="7 8">MA1002-m5</strain>
    </source>
</reference>
<dbReference type="PANTHER" id="PTHR38445:SF7">
    <property type="entry name" value="GNTR-FAMILY TRANSCRIPTIONAL REGULATOR"/>
    <property type="match status" value="1"/>
</dbReference>
<dbReference type="SUPFAM" id="SSF46785">
    <property type="entry name" value="Winged helix' DNA-binding domain"/>
    <property type="match status" value="1"/>
</dbReference>
<evidence type="ECO:0000313" key="8">
    <source>
        <dbReference type="Proteomes" id="UP000308000"/>
    </source>
</evidence>
<feature type="region of interest" description="Disordered" evidence="4">
    <location>
        <begin position="323"/>
        <end position="342"/>
    </location>
</feature>
<comment type="caution">
    <text evidence="7">The sequence shown here is derived from an EMBL/GenBank/DDBJ whole genome shotgun (WGS) entry which is preliminary data.</text>
</comment>
<accession>A0AAJ5F7U6</accession>
<feature type="domain" description="HTH gntR-type" evidence="5">
    <location>
        <begin position="20"/>
        <end position="88"/>
    </location>
</feature>
<keyword evidence="1" id="KW-0805">Transcription regulation</keyword>
<protein>
    <submittedName>
        <fullName evidence="7">GntR family transcriptional regulator</fullName>
    </submittedName>
</protein>
<proteinExistence type="predicted"/>
<gene>
    <name evidence="7" type="ORF">FCS05_01315</name>
    <name evidence="6" type="ORF">HNQ10_000233</name>
</gene>